<feature type="chain" id="PRO_5022828907" description="DUF1573 domain-containing protein" evidence="1">
    <location>
        <begin position="22"/>
        <end position="345"/>
    </location>
</feature>
<evidence type="ECO:0000256" key="1">
    <source>
        <dbReference type="SAM" id="SignalP"/>
    </source>
</evidence>
<comment type="caution">
    <text evidence="2">The sequence shown here is derived from an EMBL/GenBank/DDBJ whole genome shotgun (WGS) entry which is preliminary data.</text>
</comment>
<sequence precursor="true">MSRSALLSLAFCLTLASVASAQDWARKMFNVTSHDFGTVARGADAIYEFDLQNIYEEDVHVASVRSSCGCTSPSVKNGDLKTWEKGAIVCKFNTDSFLGEKSATVTVTIDKPYYAEVQLNVRGHIRGDVVFQPGAVKLGSVDQGEPSSAKVNVAYAGSSNWQIVDVRSDNPHLAVEMSDPMRAGGRVSYDLTVKLKDDAPVGYIQDHLTLVTTDARNPNITLPVEGKVAPAVTVSPAALALGELTPGESIEKKLIVRAKKPFKITSIQCEDKSFQFAQPSEEAKLLHFIPLTYTAGGKTGPQTQKIVIETDIAGGASGETIATVNVKADQVKEDAAVTLNEKAVR</sequence>
<keyword evidence="3" id="KW-1185">Reference proteome</keyword>
<dbReference type="EMBL" id="SJPF01000005">
    <property type="protein sequence ID" value="TWT30833.1"/>
    <property type="molecule type" value="Genomic_DNA"/>
</dbReference>
<evidence type="ECO:0000313" key="3">
    <source>
        <dbReference type="Proteomes" id="UP000318878"/>
    </source>
</evidence>
<dbReference type="Gene3D" id="2.60.40.10">
    <property type="entry name" value="Immunoglobulins"/>
    <property type="match status" value="2"/>
</dbReference>
<dbReference type="Pfam" id="PF07610">
    <property type="entry name" value="DUF1573"/>
    <property type="match status" value="1"/>
</dbReference>
<dbReference type="OrthoDB" id="273711at2"/>
<dbReference type="PANTHER" id="PTHR37833:SF1">
    <property type="entry name" value="SIGNAL PEPTIDE PROTEIN"/>
    <property type="match status" value="1"/>
</dbReference>
<proteinExistence type="predicted"/>
<name>A0A5C5UYU2_9BACT</name>
<dbReference type="PANTHER" id="PTHR37833">
    <property type="entry name" value="LIPOPROTEIN-RELATED"/>
    <property type="match status" value="1"/>
</dbReference>
<accession>A0A5C5UYU2</accession>
<dbReference type="Proteomes" id="UP000318878">
    <property type="component" value="Unassembled WGS sequence"/>
</dbReference>
<dbReference type="RefSeq" id="WP_146435606.1">
    <property type="nucleotide sequence ID" value="NZ_SJPF01000005.1"/>
</dbReference>
<protein>
    <recommendedName>
        <fullName evidence="4">DUF1573 domain-containing protein</fullName>
    </recommendedName>
</protein>
<organism evidence="2 3">
    <name type="scientific">Blastopirellula retiformator</name>
    <dbReference type="NCBI Taxonomy" id="2527970"/>
    <lineage>
        <taxon>Bacteria</taxon>
        <taxon>Pseudomonadati</taxon>
        <taxon>Planctomycetota</taxon>
        <taxon>Planctomycetia</taxon>
        <taxon>Pirellulales</taxon>
        <taxon>Pirellulaceae</taxon>
        <taxon>Blastopirellula</taxon>
    </lineage>
</organism>
<dbReference type="InterPro" id="IPR013783">
    <property type="entry name" value="Ig-like_fold"/>
</dbReference>
<keyword evidence="1" id="KW-0732">Signal</keyword>
<evidence type="ECO:0000313" key="2">
    <source>
        <dbReference type="EMBL" id="TWT30833.1"/>
    </source>
</evidence>
<evidence type="ECO:0008006" key="4">
    <source>
        <dbReference type="Google" id="ProtNLM"/>
    </source>
</evidence>
<reference evidence="2 3" key="1">
    <citation type="submission" date="2019-02" db="EMBL/GenBank/DDBJ databases">
        <title>Deep-cultivation of Planctomycetes and their phenomic and genomic characterization uncovers novel biology.</title>
        <authorList>
            <person name="Wiegand S."/>
            <person name="Jogler M."/>
            <person name="Boedeker C."/>
            <person name="Pinto D."/>
            <person name="Vollmers J."/>
            <person name="Rivas-Marin E."/>
            <person name="Kohn T."/>
            <person name="Peeters S.H."/>
            <person name="Heuer A."/>
            <person name="Rast P."/>
            <person name="Oberbeckmann S."/>
            <person name="Bunk B."/>
            <person name="Jeske O."/>
            <person name="Meyerdierks A."/>
            <person name="Storesund J.E."/>
            <person name="Kallscheuer N."/>
            <person name="Luecker S."/>
            <person name="Lage O.M."/>
            <person name="Pohl T."/>
            <person name="Merkel B.J."/>
            <person name="Hornburger P."/>
            <person name="Mueller R.-W."/>
            <person name="Bruemmer F."/>
            <person name="Labrenz M."/>
            <person name="Spormann A.M."/>
            <person name="Op Den Camp H."/>
            <person name="Overmann J."/>
            <person name="Amann R."/>
            <person name="Jetten M.S.M."/>
            <person name="Mascher T."/>
            <person name="Medema M.H."/>
            <person name="Devos D.P."/>
            <person name="Kaster A.-K."/>
            <person name="Ovreas L."/>
            <person name="Rohde M."/>
            <person name="Galperin M.Y."/>
            <person name="Jogler C."/>
        </authorList>
    </citation>
    <scope>NUCLEOTIDE SEQUENCE [LARGE SCALE GENOMIC DNA]</scope>
    <source>
        <strain evidence="2 3">Enr8</strain>
    </source>
</reference>
<dbReference type="InterPro" id="IPR011467">
    <property type="entry name" value="DUF1573"/>
</dbReference>
<feature type="signal peptide" evidence="1">
    <location>
        <begin position="1"/>
        <end position="21"/>
    </location>
</feature>
<dbReference type="AlphaFoldDB" id="A0A5C5UYU2"/>
<gene>
    <name evidence="2" type="ORF">Enr8_43590</name>
</gene>